<feature type="domain" description="Intradiol ring-cleavage dioxygenases" evidence="7">
    <location>
        <begin position="114"/>
        <end position="293"/>
    </location>
</feature>
<dbReference type="Pfam" id="PF04444">
    <property type="entry name" value="Dioxygenase_N"/>
    <property type="match status" value="1"/>
</dbReference>
<keyword evidence="4 9" id="KW-0223">Dioxygenase</keyword>
<evidence type="ECO:0000256" key="2">
    <source>
        <dbReference type="ARBA" id="ARBA00007825"/>
    </source>
</evidence>
<keyword evidence="10" id="KW-1185">Reference proteome</keyword>
<dbReference type="InterPro" id="IPR000627">
    <property type="entry name" value="Intradiol_dOase_C"/>
</dbReference>
<dbReference type="Gene3D" id="2.60.130.10">
    <property type="entry name" value="Aromatic compound dioxygenase"/>
    <property type="match status" value="1"/>
</dbReference>
<dbReference type="Proteomes" id="UP001201262">
    <property type="component" value="Unassembled WGS sequence"/>
</dbReference>
<keyword evidence="6" id="KW-0408">Iron</keyword>
<dbReference type="InterPro" id="IPR007535">
    <property type="entry name" value="Catechol_dOase_N"/>
</dbReference>
<comment type="caution">
    <text evidence="9">The sequence shown here is derived from an EMBL/GenBank/DDBJ whole genome shotgun (WGS) entry which is preliminary data.</text>
</comment>
<dbReference type="InterPro" id="IPR050770">
    <property type="entry name" value="Intradiol_RC_Dioxygenase"/>
</dbReference>
<name>A0AAD4KT20_9EURO</name>
<evidence type="ECO:0000256" key="4">
    <source>
        <dbReference type="ARBA" id="ARBA00022964"/>
    </source>
</evidence>
<comment type="similarity">
    <text evidence="2">Belongs to the intradiol ring-cleavage dioxygenase family.</text>
</comment>
<dbReference type="SUPFAM" id="SSF49482">
    <property type="entry name" value="Aromatic compound dioxygenase"/>
    <property type="match status" value="1"/>
</dbReference>
<dbReference type="GO" id="GO:0008199">
    <property type="term" value="F:ferric iron binding"/>
    <property type="evidence" value="ECO:0007669"/>
    <property type="project" value="InterPro"/>
</dbReference>
<organism evidence="9 10">
    <name type="scientific">Talaromyces proteolyticus</name>
    <dbReference type="NCBI Taxonomy" id="1131652"/>
    <lineage>
        <taxon>Eukaryota</taxon>
        <taxon>Fungi</taxon>
        <taxon>Dikarya</taxon>
        <taxon>Ascomycota</taxon>
        <taxon>Pezizomycotina</taxon>
        <taxon>Eurotiomycetes</taxon>
        <taxon>Eurotiomycetidae</taxon>
        <taxon>Eurotiales</taxon>
        <taxon>Trichocomaceae</taxon>
        <taxon>Talaromyces</taxon>
        <taxon>Talaromyces sect. Bacilispori</taxon>
    </lineage>
</organism>
<comment type="cofactor">
    <cofactor evidence="1">
        <name>Fe(3+)</name>
        <dbReference type="ChEBI" id="CHEBI:29034"/>
    </cofactor>
</comment>
<reference evidence="9" key="1">
    <citation type="submission" date="2021-12" db="EMBL/GenBank/DDBJ databases">
        <title>Convergent genome expansion in fungi linked to evolution of root-endophyte symbiosis.</title>
        <authorList>
            <consortium name="DOE Joint Genome Institute"/>
            <person name="Ke Y.-H."/>
            <person name="Bonito G."/>
            <person name="Liao H.-L."/>
            <person name="Looney B."/>
            <person name="Rojas-Flechas A."/>
            <person name="Nash J."/>
            <person name="Hameed K."/>
            <person name="Schadt C."/>
            <person name="Martin F."/>
            <person name="Crous P.W."/>
            <person name="Miettinen O."/>
            <person name="Magnuson J.K."/>
            <person name="Labbe J."/>
            <person name="Jacobson D."/>
            <person name="Doktycz M.J."/>
            <person name="Veneault-Fourrey C."/>
            <person name="Kuo A."/>
            <person name="Mondo S."/>
            <person name="Calhoun S."/>
            <person name="Riley R."/>
            <person name="Ohm R."/>
            <person name="LaButti K."/>
            <person name="Andreopoulos B."/>
            <person name="Pangilinan J."/>
            <person name="Nolan M."/>
            <person name="Tritt A."/>
            <person name="Clum A."/>
            <person name="Lipzen A."/>
            <person name="Daum C."/>
            <person name="Barry K."/>
            <person name="Grigoriev I.V."/>
            <person name="Vilgalys R."/>
        </authorList>
    </citation>
    <scope>NUCLEOTIDE SEQUENCE</scope>
    <source>
        <strain evidence="9">PMI_201</strain>
    </source>
</reference>
<evidence type="ECO:0000256" key="1">
    <source>
        <dbReference type="ARBA" id="ARBA00001965"/>
    </source>
</evidence>
<sequence length="330" mass="37318">MDPSLVLDKLPKLLDLNTENITENVHQINSNNPDRRLKFVVERLVHHLHEFAREARLSTDEWMAGIEFLTEIGKICDNERQEMVLLSDTLGLSLLVDSIDHPKPAGSTEGTVLGPFHTHNLPEKGNGDEIMLNDPNGMPMLVVCTVKDVNRRPIEGVKIEIWETDSTGNYDVQRSDHTIPDGRCSMKSDHDGVFWFKGVLPVSYPIPHDGPVGKMLKVLGRHPMRPAHIHFILDHPRYDRLVTALYLRGDPYETSDAVFGVKSSLLIDVDHTDQVLSERYGVAIGTKVIKYDFTLVSEQESLELRAKNSRQELEKLGHRVEIVNGLPCRM</sequence>
<evidence type="ECO:0000259" key="8">
    <source>
        <dbReference type="Pfam" id="PF04444"/>
    </source>
</evidence>
<dbReference type="PANTHER" id="PTHR33711">
    <property type="entry name" value="DIOXYGENASE, PUTATIVE (AFU_ORTHOLOGUE AFUA_2G02910)-RELATED"/>
    <property type="match status" value="1"/>
</dbReference>
<accession>A0AAD4KT20</accession>
<dbReference type="GO" id="GO:0018576">
    <property type="term" value="F:catechol 1,2-dioxygenase activity"/>
    <property type="evidence" value="ECO:0007669"/>
    <property type="project" value="InterPro"/>
</dbReference>
<proteinExistence type="inferred from homology"/>
<evidence type="ECO:0000256" key="3">
    <source>
        <dbReference type="ARBA" id="ARBA00022723"/>
    </source>
</evidence>
<evidence type="ECO:0000313" key="9">
    <source>
        <dbReference type="EMBL" id="KAH8698716.1"/>
    </source>
</evidence>
<dbReference type="PANTHER" id="PTHR33711:SF7">
    <property type="entry name" value="INTRADIOL RING-CLEAVAGE DIOXYGENASES DOMAIN-CONTAINING PROTEIN-RELATED"/>
    <property type="match status" value="1"/>
</dbReference>
<gene>
    <name evidence="9" type="ORF">BGW36DRAFT_339968</name>
</gene>
<keyword evidence="5" id="KW-0560">Oxidoreductase</keyword>
<evidence type="ECO:0000313" key="10">
    <source>
        <dbReference type="Proteomes" id="UP001201262"/>
    </source>
</evidence>
<dbReference type="InterPro" id="IPR015889">
    <property type="entry name" value="Intradiol_dOase_core"/>
</dbReference>
<evidence type="ECO:0000256" key="5">
    <source>
        <dbReference type="ARBA" id="ARBA00023002"/>
    </source>
</evidence>
<dbReference type="GeneID" id="70243340"/>
<dbReference type="GO" id="GO:0009712">
    <property type="term" value="P:catechol-containing compound metabolic process"/>
    <property type="evidence" value="ECO:0007669"/>
    <property type="project" value="InterPro"/>
</dbReference>
<dbReference type="RefSeq" id="XP_046073180.1">
    <property type="nucleotide sequence ID" value="XM_046213053.1"/>
</dbReference>
<dbReference type="Pfam" id="PF00775">
    <property type="entry name" value="Dioxygenase_C"/>
    <property type="match status" value="1"/>
</dbReference>
<evidence type="ECO:0000256" key="6">
    <source>
        <dbReference type="ARBA" id="ARBA00023004"/>
    </source>
</evidence>
<dbReference type="EMBL" id="JAJTJA010000005">
    <property type="protein sequence ID" value="KAH8698716.1"/>
    <property type="molecule type" value="Genomic_DNA"/>
</dbReference>
<feature type="domain" description="Catechol dioxygenase N-terminal" evidence="8">
    <location>
        <begin position="34"/>
        <end position="107"/>
    </location>
</feature>
<evidence type="ECO:0000259" key="7">
    <source>
        <dbReference type="Pfam" id="PF00775"/>
    </source>
</evidence>
<dbReference type="AlphaFoldDB" id="A0AAD4KT20"/>
<protein>
    <submittedName>
        <fullName evidence="9">Catechol dioxygenase</fullName>
    </submittedName>
</protein>
<keyword evidence="3" id="KW-0479">Metal-binding</keyword>